<keyword evidence="8" id="KW-0238">DNA-binding</keyword>
<dbReference type="GO" id="GO:0006355">
    <property type="term" value="P:regulation of DNA-templated transcription"/>
    <property type="evidence" value="ECO:0007669"/>
    <property type="project" value="InterPro"/>
</dbReference>
<comment type="function">
    <text evidence="10">Part of a binding-protein-dependent transport system for aliphatic sulfonates. Putative binding protein.</text>
</comment>
<protein>
    <recommendedName>
        <fullName evidence="11">Putative aliphatic sulfonates-binding protein</fullName>
    </recommendedName>
</protein>
<dbReference type="FunFam" id="3.40.190.10:FF:000050">
    <property type="entry name" value="Sulfonate ABC transporter substrate-binding protein"/>
    <property type="match status" value="1"/>
</dbReference>
<accession>A0A0H3KWS1</accession>
<dbReference type="PRINTS" id="PR01590">
    <property type="entry name" value="HTHFIS"/>
</dbReference>
<dbReference type="InterPro" id="IPR010067">
    <property type="entry name" value="ABC_SsuA_sub-bd"/>
</dbReference>
<evidence type="ECO:0000256" key="8">
    <source>
        <dbReference type="ARBA" id="ARBA00023125"/>
    </source>
</evidence>
<dbReference type="InterPro" id="IPR015168">
    <property type="entry name" value="SsuA/THI5"/>
</dbReference>
<dbReference type="HOGENOM" id="CLU_000445_98_1_6"/>
<evidence type="ECO:0000256" key="1">
    <source>
        <dbReference type="ARBA" id="ARBA00004196"/>
    </source>
</evidence>
<dbReference type="SMART" id="SM00062">
    <property type="entry name" value="PBPb"/>
    <property type="match status" value="1"/>
</dbReference>
<feature type="domain" description="Sigma-54 factor interaction" evidence="12">
    <location>
        <begin position="44"/>
        <end position="269"/>
    </location>
</feature>
<evidence type="ECO:0000256" key="3">
    <source>
        <dbReference type="ARBA" id="ARBA00022448"/>
    </source>
</evidence>
<dbReference type="PROSITE" id="PS50045">
    <property type="entry name" value="SIGMA54_INTERACT_4"/>
    <property type="match status" value="1"/>
</dbReference>
<organism evidence="13 14">
    <name type="scientific">Pantoea ananatis (strain AJ13355)</name>
    <dbReference type="NCBI Taxonomy" id="932677"/>
    <lineage>
        <taxon>Bacteria</taxon>
        <taxon>Pseudomonadati</taxon>
        <taxon>Pseudomonadota</taxon>
        <taxon>Gammaproteobacteria</taxon>
        <taxon>Enterobacterales</taxon>
        <taxon>Erwiniaceae</taxon>
        <taxon>Pantoea</taxon>
    </lineage>
</organism>
<gene>
    <name evidence="13" type="primary">flbD</name>
    <name evidence="13" type="ordered locus">PAJ_1554</name>
</gene>
<name>A0A0H3KWS1_PANAA</name>
<evidence type="ECO:0000256" key="4">
    <source>
        <dbReference type="ARBA" id="ARBA00022729"/>
    </source>
</evidence>
<dbReference type="CDD" id="cd00009">
    <property type="entry name" value="AAA"/>
    <property type="match status" value="1"/>
</dbReference>
<dbReference type="InterPro" id="IPR025944">
    <property type="entry name" value="Sigma_54_int_dom_CS"/>
</dbReference>
<dbReference type="Pfam" id="PF09084">
    <property type="entry name" value="NMT1"/>
    <property type="match status" value="1"/>
</dbReference>
<proteinExistence type="inferred from homology"/>
<evidence type="ECO:0000256" key="6">
    <source>
        <dbReference type="ARBA" id="ARBA00022840"/>
    </source>
</evidence>
<keyword evidence="3" id="KW-0813">Transport</keyword>
<evidence type="ECO:0000256" key="7">
    <source>
        <dbReference type="ARBA" id="ARBA00023015"/>
    </source>
</evidence>
<dbReference type="FunFam" id="3.40.50.300:FF:000006">
    <property type="entry name" value="DNA-binding transcriptional regulator NtrC"/>
    <property type="match status" value="1"/>
</dbReference>
<dbReference type="PANTHER" id="PTHR32071">
    <property type="entry name" value="TRANSCRIPTIONAL REGULATORY PROTEIN"/>
    <property type="match status" value="1"/>
</dbReference>
<dbReference type="Proteomes" id="UP000006690">
    <property type="component" value="Chromosome"/>
</dbReference>
<dbReference type="Pfam" id="PF00158">
    <property type="entry name" value="Sigma54_activat"/>
    <property type="match status" value="1"/>
</dbReference>
<reference evidence="14" key="1">
    <citation type="journal article" date="2012" name="Appl. Microbiol. Biotechnol.">
        <title>The complete genome sequence of Pantoea ananatis AJ13355, an organism with great biotechnological potential.</title>
        <authorList>
            <person name="Hara Y."/>
            <person name="Kadotani N."/>
            <person name="Izui H."/>
            <person name="Katashkina J.I."/>
            <person name="Kuvaeva T.M."/>
            <person name="Andreeva I.G."/>
            <person name="Golubeva L.I."/>
            <person name="Malko D.B."/>
            <person name="Makeev V.J."/>
            <person name="Mashko S.V."/>
            <person name="Kozlov Y.I."/>
        </authorList>
    </citation>
    <scope>NUCLEOTIDE SEQUENCE [LARGE SCALE GENOMIC DNA]</scope>
    <source>
        <strain evidence="14">AJ13355</strain>
    </source>
</reference>
<evidence type="ECO:0000256" key="11">
    <source>
        <dbReference type="ARBA" id="ARBA00070228"/>
    </source>
</evidence>
<evidence type="ECO:0000256" key="10">
    <source>
        <dbReference type="ARBA" id="ARBA00055538"/>
    </source>
</evidence>
<dbReference type="InterPro" id="IPR058031">
    <property type="entry name" value="AAA_lid_NorR"/>
</dbReference>
<dbReference type="EMBL" id="AP012032">
    <property type="protein sequence ID" value="BAK11634.1"/>
    <property type="molecule type" value="Genomic_DNA"/>
</dbReference>
<evidence type="ECO:0000256" key="2">
    <source>
        <dbReference type="ARBA" id="ARBA00010742"/>
    </source>
</evidence>
<dbReference type="InterPro" id="IPR027417">
    <property type="entry name" value="P-loop_NTPase"/>
</dbReference>
<evidence type="ECO:0000256" key="5">
    <source>
        <dbReference type="ARBA" id="ARBA00022741"/>
    </source>
</evidence>
<dbReference type="Gene3D" id="3.40.190.10">
    <property type="entry name" value="Periplasmic binding protein-like II"/>
    <property type="match status" value="2"/>
</dbReference>
<dbReference type="SUPFAM" id="SSF46689">
    <property type="entry name" value="Homeodomain-like"/>
    <property type="match status" value="1"/>
</dbReference>
<dbReference type="PANTHER" id="PTHR32071:SF117">
    <property type="entry name" value="PTS-DEPENDENT DIHYDROXYACETONE KINASE OPERON REGULATORY PROTEIN-RELATED"/>
    <property type="match status" value="1"/>
</dbReference>
<dbReference type="GO" id="GO:0042626">
    <property type="term" value="F:ATPase-coupled transmembrane transporter activity"/>
    <property type="evidence" value="ECO:0007669"/>
    <property type="project" value="InterPro"/>
</dbReference>
<dbReference type="InterPro" id="IPR003593">
    <property type="entry name" value="AAA+_ATPase"/>
</dbReference>
<dbReference type="GO" id="GO:0030313">
    <property type="term" value="C:cell envelope"/>
    <property type="evidence" value="ECO:0007669"/>
    <property type="project" value="UniProtKB-SubCell"/>
</dbReference>
<comment type="subcellular location">
    <subcellularLocation>
        <location evidence="1">Cell envelope</location>
    </subcellularLocation>
</comment>
<dbReference type="eggNOG" id="COG0715">
    <property type="taxonomic scope" value="Bacteria"/>
</dbReference>
<dbReference type="Gene3D" id="1.10.8.60">
    <property type="match status" value="1"/>
</dbReference>
<comment type="similarity">
    <text evidence="2">Belongs to the bacterial solute-binding protein SsuA/TauA family.</text>
</comment>
<dbReference type="GO" id="GO:0005524">
    <property type="term" value="F:ATP binding"/>
    <property type="evidence" value="ECO:0007669"/>
    <property type="project" value="UniProtKB-KW"/>
</dbReference>
<dbReference type="SMART" id="SM00382">
    <property type="entry name" value="AAA"/>
    <property type="match status" value="1"/>
</dbReference>
<evidence type="ECO:0000259" key="12">
    <source>
        <dbReference type="PROSITE" id="PS50045"/>
    </source>
</evidence>
<dbReference type="PATRIC" id="fig|932677.3.peg.1812"/>
<dbReference type="InterPro" id="IPR001638">
    <property type="entry name" value="Solute-binding_3/MltF_N"/>
</dbReference>
<sequence>MLLYLQQITLGSGSFLAATRDIFSAHSLTQQERAMQHAGPDLIDPASLAFRHILDQLAPTDATVLIIGETGTGKEVMARYLHHHSPRRHAPFMAVNCGALTESLAESELFGHEKGAFTGATDRHRGWFEAAQGGTLLLDEIGELSLPLQVKLLRVLQEREITRVGSSRAVKVDVRVIAATNRDLTTAIAERRFREDLYYRLNVASVALPPLRQRCEDIPVLANYFLQSYARRLGRPQLRLSDEAMETLKAHSWPGNIRELENTLHNAVLLSETPQVEPQQLRLGTVTGTGRVQKQDALDDFIRQQIQCSDTPLYPRVIEALVRNAYELSQGNQLQAAALLGISRNSLRTHLGHYGIIKPRRSLTSTLCTASTTGVQERELRIGYQKFGNLGILKARQQLEQQLAGQNVSILWSEFPAGPQLLHALSHREIDFGTTGEVPPLFAQASHCSLVYVAWEPPAPQSVALLVAKHSQINQMADLRGKRIAVNKGSNVHFLLLQILDEAGMTPEDVRIVYAPPKYPLTPSDLNAVDAWMMWDPLLSEAEKGEQLRVIADGVGRVNNHQFYLADRHFANQSPDLLEILVTALEQTGRYIDAHPKEAAGLLAGELGMSDRALRLALARRSHQTQPMNLAIIREQQRIADRFYALGLFPRAINVRDAVWSQ</sequence>
<dbReference type="SUPFAM" id="SSF52540">
    <property type="entry name" value="P-loop containing nucleoside triphosphate hydrolases"/>
    <property type="match status" value="1"/>
</dbReference>
<evidence type="ECO:0000313" key="14">
    <source>
        <dbReference type="Proteomes" id="UP000006690"/>
    </source>
</evidence>
<evidence type="ECO:0000256" key="9">
    <source>
        <dbReference type="ARBA" id="ARBA00023163"/>
    </source>
</evidence>
<dbReference type="Gene3D" id="1.10.10.60">
    <property type="entry name" value="Homeodomain-like"/>
    <property type="match status" value="1"/>
</dbReference>
<dbReference type="PROSITE" id="PS00676">
    <property type="entry name" value="SIGMA54_INTERACT_2"/>
    <property type="match status" value="1"/>
</dbReference>
<dbReference type="InterPro" id="IPR025943">
    <property type="entry name" value="Sigma_54_int_dom_ATP-bd_2"/>
</dbReference>
<dbReference type="KEGG" id="paj:PAJ_1554"/>
<dbReference type="SUPFAM" id="SSF53850">
    <property type="entry name" value="Periplasmic binding protein-like II"/>
    <property type="match status" value="1"/>
</dbReference>
<dbReference type="PROSITE" id="PS00688">
    <property type="entry name" value="SIGMA54_INTERACT_3"/>
    <property type="match status" value="1"/>
</dbReference>
<keyword evidence="9" id="KW-0804">Transcription</keyword>
<keyword evidence="5" id="KW-0547">Nucleotide-binding</keyword>
<dbReference type="Gene3D" id="3.40.50.300">
    <property type="entry name" value="P-loop containing nucleotide triphosphate hydrolases"/>
    <property type="match status" value="1"/>
</dbReference>
<dbReference type="PROSITE" id="PS00675">
    <property type="entry name" value="SIGMA54_INTERACT_1"/>
    <property type="match status" value="1"/>
</dbReference>
<dbReference type="InterPro" id="IPR009057">
    <property type="entry name" value="Homeodomain-like_sf"/>
</dbReference>
<dbReference type="NCBIfam" id="TIGR01728">
    <property type="entry name" value="SsuA_fam"/>
    <property type="match status" value="1"/>
</dbReference>
<dbReference type="OrthoDB" id="7374754at2"/>
<keyword evidence="7" id="KW-0805">Transcription regulation</keyword>
<keyword evidence="4" id="KW-0732">Signal</keyword>
<dbReference type="GO" id="GO:0043565">
    <property type="term" value="F:sequence-specific DNA binding"/>
    <property type="evidence" value="ECO:0007669"/>
    <property type="project" value="InterPro"/>
</dbReference>
<dbReference type="Pfam" id="PF25601">
    <property type="entry name" value="AAA_lid_14"/>
    <property type="match status" value="1"/>
</dbReference>
<dbReference type="AlphaFoldDB" id="A0A0H3KWS1"/>
<keyword evidence="6" id="KW-0067">ATP-binding</keyword>
<dbReference type="InterPro" id="IPR002078">
    <property type="entry name" value="Sigma_54_int"/>
</dbReference>
<dbReference type="InterPro" id="IPR002197">
    <property type="entry name" value="HTH_Fis"/>
</dbReference>
<evidence type="ECO:0000313" key="13">
    <source>
        <dbReference type="EMBL" id="BAK11634.1"/>
    </source>
</evidence>
<dbReference type="GO" id="GO:0016020">
    <property type="term" value="C:membrane"/>
    <property type="evidence" value="ECO:0007669"/>
    <property type="project" value="InterPro"/>
</dbReference>
<dbReference type="InterPro" id="IPR025662">
    <property type="entry name" value="Sigma_54_int_dom_ATP-bd_1"/>
</dbReference>
<dbReference type="eggNOG" id="COG2204">
    <property type="taxonomic scope" value="Bacteria"/>
</dbReference>